<proteinExistence type="predicted"/>
<protein>
    <submittedName>
        <fullName evidence="2">Uncharacterized protein</fullName>
    </submittedName>
</protein>
<comment type="caution">
    <text evidence="2">The sequence shown here is derived from an EMBL/GenBank/DDBJ whole genome shotgun (WGS) entry which is preliminary data.</text>
</comment>
<keyword evidence="1" id="KW-0472">Membrane</keyword>
<organism evidence="2 3">
    <name type="scientific">Thelephora terrestris</name>
    <dbReference type="NCBI Taxonomy" id="56493"/>
    <lineage>
        <taxon>Eukaryota</taxon>
        <taxon>Fungi</taxon>
        <taxon>Dikarya</taxon>
        <taxon>Basidiomycota</taxon>
        <taxon>Agaricomycotina</taxon>
        <taxon>Agaricomycetes</taxon>
        <taxon>Thelephorales</taxon>
        <taxon>Thelephoraceae</taxon>
        <taxon>Thelephora</taxon>
    </lineage>
</organism>
<dbReference type="Proteomes" id="UP000736335">
    <property type="component" value="Unassembled WGS sequence"/>
</dbReference>
<keyword evidence="3" id="KW-1185">Reference proteome</keyword>
<evidence type="ECO:0000313" key="3">
    <source>
        <dbReference type="Proteomes" id="UP000736335"/>
    </source>
</evidence>
<dbReference type="EMBL" id="WIUZ02000029">
    <property type="protein sequence ID" value="KAF9777716.1"/>
    <property type="molecule type" value="Genomic_DNA"/>
</dbReference>
<reference evidence="2" key="2">
    <citation type="submission" date="2020-11" db="EMBL/GenBank/DDBJ databases">
        <authorList>
            <consortium name="DOE Joint Genome Institute"/>
            <person name="Kuo A."/>
            <person name="Miyauchi S."/>
            <person name="Kiss E."/>
            <person name="Drula E."/>
            <person name="Kohler A."/>
            <person name="Sanchez-Garcia M."/>
            <person name="Andreopoulos B."/>
            <person name="Barry K.W."/>
            <person name="Bonito G."/>
            <person name="Buee M."/>
            <person name="Carver A."/>
            <person name="Chen C."/>
            <person name="Cichocki N."/>
            <person name="Clum A."/>
            <person name="Culley D."/>
            <person name="Crous P.W."/>
            <person name="Fauchery L."/>
            <person name="Girlanda M."/>
            <person name="Hayes R."/>
            <person name="Keri Z."/>
            <person name="Labutti K."/>
            <person name="Lipzen A."/>
            <person name="Lombard V."/>
            <person name="Magnuson J."/>
            <person name="Maillard F."/>
            <person name="Morin E."/>
            <person name="Murat C."/>
            <person name="Nolan M."/>
            <person name="Ohm R."/>
            <person name="Pangilinan J."/>
            <person name="Pereira M."/>
            <person name="Perotto S."/>
            <person name="Peter M."/>
            <person name="Riley R."/>
            <person name="Sitrit Y."/>
            <person name="Stielow B."/>
            <person name="Szollosi G."/>
            <person name="Zifcakova L."/>
            <person name="Stursova M."/>
            <person name="Spatafora J.W."/>
            <person name="Tedersoo L."/>
            <person name="Vaario L.-M."/>
            <person name="Yamada A."/>
            <person name="Yan M."/>
            <person name="Wang P."/>
            <person name="Xu J."/>
            <person name="Bruns T."/>
            <person name="Baldrian P."/>
            <person name="Vilgalys R."/>
            <person name="Henrissat B."/>
            <person name="Grigoriev I.V."/>
            <person name="Hibbett D."/>
            <person name="Nagy L.G."/>
            <person name="Martin F.M."/>
        </authorList>
    </citation>
    <scope>NUCLEOTIDE SEQUENCE</scope>
    <source>
        <strain evidence="2">UH-Tt-Lm1</strain>
    </source>
</reference>
<evidence type="ECO:0000256" key="1">
    <source>
        <dbReference type="SAM" id="Phobius"/>
    </source>
</evidence>
<feature type="transmembrane region" description="Helical" evidence="1">
    <location>
        <begin position="137"/>
        <end position="160"/>
    </location>
</feature>
<gene>
    <name evidence="2" type="ORF">BJ322DRAFT_1176868</name>
</gene>
<name>A0A9P6L0S5_9AGAM</name>
<reference evidence="2" key="1">
    <citation type="journal article" date="2020" name="Nat. Commun.">
        <title>Large-scale genome sequencing of mycorrhizal fungi provides insights into the early evolution of symbiotic traits.</title>
        <authorList>
            <person name="Miyauchi S."/>
            <person name="Kiss E."/>
            <person name="Kuo A."/>
            <person name="Drula E."/>
            <person name="Kohler A."/>
            <person name="Sanchez-Garcia M."/>
            <person name="Morin E."/>
            <person name="Andreopoulos B."/>
            <person name="Barry K.W."/>
            <person name="Bonito G."/>
            <person name="Buee M."/>
            <person name="Carver A."/>
            <person name="Chen C."/>
            <person name="Cichocki N."/>
            <person name="Clum A."/>
            <person name="Culley D."/>
            <person name="Crous P.W."/>
            <person name="Fauchery L."/>
            <person name="Girlanda M."/>
            <person name="Hayes R.D."/>
            <person name="Keri Z."/>
            <person name="LaButti K."/>
            <person name="Lipzen A."/>
            <person name="Lombard V."/>
            <person name="Magnuson J."/>
            <person name="Maillard F."/>
            <person name="Murat C."/>
            <person name="Nolan M."/>
            <person name="Ohm R.A."/>
            <person name="Pangilinan J."/>
            <person name="Pereira M.F."/>
            <person name="Perotto S."/>
            <person name="Peter M."/>
            <person name="Pfister S."/>
            <person name="Riley R."/>
            <person name="Sitrit Y."/>
            <person name="Stielow J.B."/>
            <person name="Szollosi G."/>
            <person name="Zifcakova L."/>
            <person name="Stursova M."/>
            <person name="Spatafora J.W."/>
            <person name="Tedersoo L."/>
            <person name="Vaario L.M."/>
            <person name="Yamada A."/>
            <person name="Yan M."/>
            <person name="Wang P."/>
            <person name="Xu J."/>
            <person name="Bruns T."/>
            <person name="Baldrian P."/>
            <person name="Vilgalys R."/>
            <person name="Dunand C."/>
            <person name="Henrissat B."/>
            <person name="Grigoriev I.V."/>
            <person name="Hibbett D."/>
            <person name="Nagy L.G."/>
            <person name="Martin F.M."/>
        </authorList>
    </citation>
    <scope>NUCLEOTIDE SEQUENCE</scope>
    <source>
        <strain evidence="2">UH-Tt-Lm1</strain>
    </source>
</reference>
<dbReference type="OrthoDB" id="3222669at2759"/>
<accession>A0A9P6L0S5</accession>
<evidence type="ECO:0000313" key="2">
    <source>
        <dbReference type="EMBL" id="KAF9777716.1"/>
    </source>
</evidence>
<keyword evidence="1" id="KW-1133">Transmembrane helix</keyword>
<sequence>MAALYRCITLFLHPSLPPYFPRGTQPRTQSSPGLSAVNLRNSSSVSTVTLRASGSDFFKGSHHSEPLLDPGSQEATTRFGYPIISARNLNHPPDPGPGWLNGPARTRFLRGNRTEAVLNPCVHDTPSSLFEYTRGVVLPYLASFLLLAPAIANLVLVIVWRASDDPQITLRGRCRWDIDVVWSGVGLICDRSPSFASWVGSAVSRLSITSMVLTYGRSSLQGHGRGFGSSIARKLRREPEYLGDQHKYNPYTEGNLLYDTNGRLVEISVEPYQIQVLGRMVHRMPTITSIGSGERSSRATSKAYSSYPPLGERVAAEFKVTRRLRELGRRLYVRVRGLDETRSVALVDAKSAPTPASWYINCLREEWVSYPEVLSWKRKSPGLMT</sequence>
<keyword evidence="1" id="KW-0812">Transmembrane</keyword>
<dbReference type="AlphaFoldDB" id="A0A9P6L0S5"/>